<dbReference type="GO" id="GO:0007080">
    <property type="term" value="P:mitotic metaphase chromosome alignment"/>
    <property type="evidence" value="ECO:0007669"/>
    <property type="project" value="TreeGrafter"/>
</dbReference>
<dbReference type="InterPro" id="IPR051149">
    <property type="entry name" value="Spindly/BICDR_Dynein_Adapter"/>
</dbReference>
<keyword evidence="1 2" id="KW-0175">Coiled coil</keyword>
<keyword evidence="4" id="KW-1185">Reference proteome</keyword>
<dbReference type="GO" id="GO:0034501">
    <property type="term" value="P:protein localization to kinetochore"/>
    <property type="evidence" value="ECO:0007669"/>
    <property type="project" value="TreeGrafter"/>
</dbReference>
<proteinExistence type="predicted"/>
<evidence type="ECO:0000313" key="4">
    <source>
        <dbReference type="Proteomes" id="UP001142489"/>
    </source>
</evidence>
<sequence>MPTIAQDQLRLLGAYVAARVKRLASLLGSVTVNKDGLTFGQAAQSPNGPAGTRVASHTEHLLHVKVPSTKGRHGPALNEVTTKKTQRAALSTPGVLGGPVTTTAGSILDLVCNGVNGGEDLQLPAGRSPCVAALPRLPPPPPPPSPNCPFLLLHKPTLLKWRLAGSWSFRLYHLHSVQELRKMETSEDTISRLRSQLREAEEERRKAAQYGLKLVENESLLQNRLDELQNEIVIITENFEQEKYTLQREVELKNRMLGSLNHEYETLKQQQNIQIDTLRGQLERLHAQEINELKNKVEKLKATLDETLLSEKQLKHQVDHLKEVIASKSEELRAISERVHETMSSEVLSLQLELQALEQAKRDLEDKVRDLQYSKEQLELGNSNLTNRVARLEEEKEEREKDLVSYCNALEVWISDTLYDGENWECRS</sequence>
<dbReference type="OrthoDB" id="2121607at2759"/>
<dbReference type="GO" id="GO:0000940">
    <property type="term" value="C:outer kinetochore"/>
    <property type="evidence" value="ECO:0007669"/>
    <property type="project" value="TreeGrafter"/>
</dbReference>
<evidence type="ECO:0000256" key="1">
    <source>
        <dbReference type="ARBA" id="ARBA00023054"/>
    </source>
</evidence>
<evidence type="ECO:0000313" key="3">
    <source>
        <dbReference type="EMBL" id="KAJ7316272.1"/>
    </source>
</evidence>
<feature type="coiled-coil region" evidence="2">
    <location>
        <begin position="268"/>
        <end position="409"/>
    </location>
</feature>
<dbReference type="GO" id="GO:0000132">
    <property type="term" value="P:establishment of mitotic spindle orientation"/>
    <property type="evidence" value="ECO:0007669"/>
    <property type="project" value="TreeGrafter"/>
</dbReference>
<name>A0A9Q0XL74_9SAUR</name>
<feature type="coiled-coil region" evidence="2">
    <location>
        <begin position="183"/>
        <end position="238"/>
    </location>
</feature>
<accession>A0A9Q0XL74</accession>
<comment type="caution">
    <text evidence="3">The sequence shown here is derived from an EMBL/GenBank/DDBJ whole genome shotgun (WGS) entry which is preliminary data.</text>
</comment>
<dbReference type="Gene3D" id="1.10.287.1490">
    <property type="match status" value="1"/>
</dbReference>
<reference evidence="3" key="1">
    <citation type="journal article" date="2023" name="DNA Res.">
        <title>Chromosome-level genome assembly of Phrynocephalus forsythii using third-generation DNA sequencing and Hi-C analysis.</title>
        <authorList>
            <person name="Qi Y."/>
            <person name="Zhao W."/>
            <person name="Zhao Y."/>
            <person name="Niu C."/>
            <person name="Cao S."/>
            <person name="Zhang Y."/>
        </authorList>
    </citation>
    <scope>NUCLEOTIDE SEQUENCE</scope>
    <source>
        <tissue evidence="3">Muscle</tissue>
    </source>
</reference>
<dbReference type="GO" id="GO:0000922">
    <property type="term" value="C:spindle pole"/>
    <property type="evidence" value="ECO:0007669"/>
    <property type="project" value="TreeGrafter"/>
</dbReference>
<dbReference type="AlphaFoldDB" id="A0A9Q0XL74"/>
<dbReference type="GO" id="GO:0043515">
    <property type="term" value="F:kinetochore binding"/>
    <property type="evidence" value="ECO:0007669"/>
    <property type="project" value="TreeGrafter"/>
</dbReference>
<protein>
    <submittedName>
        <fullName evidence="3">Uncharacterized protein</fullName>
    </submittedName>
</protein>
<gene>
    <name evidence="3" type="ORF">JRQ81_002434</name>
</gene>
<dbReference type="PANTHER" id="PTHR32123">
    <property type="entry name" value="BICD FAMILY-LIKE CARGO ADAPTER"/>
    <property type="match status" value="1"/>
</dbReference>
<dbReference type="PANTHER" id="PTHR32123:SF9">
    <property type="entry name" value="PROTEIN SPINDLY"/>
    <property type="match status" value="1"/>
</dbReference>
<evidence type="ECO:0000256" key="2">
    <source>
        <dbReference type="SAM" id="Coils"/>
    </source>
</evidence>
<dbReference type="EMBL" id="JAPFRF010000011">
    <property type="protein sequence ID" value="KAJ7316272.1"/>
    <property type="molecule type" value="Genomic_DNA"/>
</dbReference>
<dbReference type="Proteomes" id="UP001142489">
    <property type="component" value="Unassembled WGS sequence"/>
</dbReference>
<organism evidence="3 4">
    <name type="scientific">Phrynocephalus forsythii</name>
    <dbReference type="NCBI Taxonomy" id="171643"/>
    <lineage>
        <taxon>Eukaryota</taxon>
        <taxon>Metazoa</taxon>
        <taxon>Chordata</taxon>
        <taxon>Craniata</taxon>
        <taxon>Vertebrata</taxon>
        <taxon>Euteleostomi</taxon>
        <taxon>Lepidosauria</taxon>
        <taxon>Squamata</taxon>
        <taxon>Bifurcata</taxon>
        <taxon>Unidentata</taxon>
        <taxon>Episquamata</taxon>
        <taxon>Toxicofera</taxon>
        <taxon>Iguania</taxon>
        <taxon>Acrodonta</taxon>
        <taxon>Agamidae</taxon>
        <taxon>Agaminae</taxon>
        <taxon>Phrynocephalus</taxon>
    </lineage>
</organism>